<gene>
    <name evidence="4" type="ORF">GCM10022197_23190</name>
</gene>
<feature type="DNA-binding region" description="H-T-H motif" evidence="2">
    <location>
        <begin position="54"/>
        <end position="73"/>
    </location>
</feature>
<dbReference type="InterPro" id="IPR009057">
    <property type="entry name" value="Homeodomain-like_sf"/>
</dbReference>
<protein>
    <recommendedName>
        <fullName evidence="3">HTH tetR-type domain-containing protein</fullName>
    </recommendedName>
</protein>
<sequence length="173" mass="18232">MTSLREVGPAVGAAATPTSLLPAGPFSARRTRTRTRLMTAAVAVFAERGVIGSSVEEICEAAGFTRGAFYSNFADKDALVLALIEQGIAEEYAAAEEAVTELKARGARLLATDTVSQVLGRLSGGGRSDRTNLLAQRELLLYAARVPGLREPYQAFADACRAQVEALVTDALT</sequence>
<proteinExistence type="predicted"/>
<dbReference type="PANTHER" id="PTHR30055:SF241">
    <property type="entry name" value="TRANSCRIPTIONAL REGULATORY PROTEIN"/>
    <property type="match status" value="1"/>
</dbReference>
<evidence type="ECO:0000313" key="4">
    <source>
        <dbReference type="EMBL" id="GAA3566583.1"/>
    </source>
</evidence>
<dbReference type="Gene3D" id="1.10.357.10">
    <property type="entry name" value="Tetracycline Repressor, domain 2"/>
    <property type="match status" value="1"/>
</dbReference>
<dbReference type="Proteomes" id="UP001500767">
    <property type="component" value="Unassembled WGS sequence"/>
</dbReference>
<accession>A0ABP6XHR5</accession>
<evidence type="ECO:0000259" key="3">
    <source>
        <dbReference type="PROSITE" id="PS50977"/>
    </source>
</evidence>
<evidence type="ECO:0000313" key="5">
    <source>
        <dbReference type="Proteomes" id="UP001500767"/>
    </source>
</evidence>
<dbReference type="PRINTS" id="PR00455">
    <property type="entry name" value="HTHTETR"/>
</dbReference>
<dbReference type="InterPro" id="IPR041583">
    <property type="entry name" value="TetR_C_31"/>
</dbReference>
<dbReference type="InterPro" id="IPR050109">
    <property type="entry name" value="HTH-type_TetR-like_transc_reg"/>
</dbReference>
<organism evidence="4 5">
    <name type="scientific">Microlunatus spumicola</name>
    <dbReference type="NCBI Taxonomy" id="81499"/>
    <lineage>
        <taxon>Bacteria</taxon>
        <taxon>Bacillati</taxon>
        <taxon>Actinomycetota</taxon>
        <taxon>Actinomycetes</taxon>
        <taxon>Propionibacteriales</taxon>
        <taxon>Propionibacteriaceae</taxon>
        <taxon>Microlunatus</taxon>
    </lineage>
</organism>
<evidence type="ECO:0000256" key="2">
    <source>
        <dbReference type="PROSITE-ProRule" id="PRU00335"/>
    </source>
</evidence>
<dbReference type="SUPFAM" id="SSF46689">
    <property type="entry name" value="Homeodomain-like"/>
    <property type="match status" value="1"/>
</dbReference>
<name>A0ABP6XHR5_9ACTN</name>
<dbReference type="Pfam" id="PF00440">
    <property type="entry name" value="TetR_N"/>
    <property type="match status" value="1"/>
</dbReference>
<keyword evidence="1 2" id="KW-0238">DNA-binding</keyword>
<dbReference type="Pfam" id="PF17940">
    <property type="entry name" value="TetR_C_31"/>
    <property type="match status" value="1"/>
</dbReference>
<dbReference type="EMBL" id="BAAAYR010000002">
    <property type="protein sequence ID" value="GAA3566583.1"/>
    <property type="molecule type" value="Genomic_DNA"/>
</dbReference>
<dbReference type="PANTHER" id="PTHR30055">
    <property type="entry name" value="HTH-TYPE TRANSCRIPTIONAL REGULATOR RUTR"/>
    <property type="match status" value="1"/>
</dbReference>
<reference evidence="5" key="1">
    <citation type="journal article" date="2019" name="Int. J. Syst. Evol. Microbiol.">
        <title>The Global Catalogue of Microorganisms (GCM) 10K type strain sequencing project: providing services to taxonomists for standard genome sequencing and annotation.</title>
        <authorList>
            <consortium name="The Broad Institute Genomics Platform"/>
            <consortium name="The Broad Institute Genome Sequencing Center for Infectious Disease"/>
            <person name="Wu L."/>
            <person name="Ma J."/>
        </authorList>
    </citation>
    <scope>NUCLEOTIDE SEQUENCE [LARGE SCALE GENOMIC DNA]</scope>
    <source>
        <strain evidence="5">JCM 16540</strain>
    </source>
</reference>
<feature type="domain" description="HTH tetR-type" evidence="3">
    <location>
        <begin position="31"/>
        <end position="91"/>
    </location>
</feature>
<dbReference type="InterPro" id="IPR001647">
    <property type="entry name" value="HTH_TetR"/>
</dbReference>
<dbReference type="PROSITE" id="PS50977">
    <property type="entry name" value="HTH_TETR_2"/>
    <property type="match status" value="1"/>
</dbReference>
<keyword evidence="5" id="KW-1185">Reference proteome</keyword>
<comment type="caution">
    <text evidence="4">The sequence shown here is derived from an EMBL/GenBank/DDBJ whole genome shotgun (WGS) entry which is preliminary data.</text>
</comment>
<evidence type="ECO:0000256" key="1">
    <source>
        <dbReference type="ARBA" id="ARBA00023125"/>
    </source>
</evidence>